<comment type="caution">
    <text evidence="1">The sequence shown here is derived from an EMBL/GenBank/DDBJ whole genome shotgun (WGS) entry which is preliminary data.</text>
</comment>
<proteinExistence type="predicted"/>
<evidence type="ECO:0000313" key="1">
    <source>
        <dbReference type="EMBL" id="GJS98566.1"/>
    </source>
</evidence>
<gene>
    <name evidence="1" type="ORF">Tco_0819736</name>
</gene>
<dbReference type="Proteomes" id="UP001151760">
    <property type="component" value="Unassembled WGS sequence"/>
</dbReference>
<sequence>MGVSYDLSGDCRNCVPLSLPWRESLGLRVADSHTGNHTEDDFTPLEIIRRPYSVIRKRIPFELEGETFEPERGFLEELESLGVRHVPAKLAEFLKEIQTKDRETVDKLQILEKEIELNAHQKDLFIQKLKGGLPY</sequence>
<organism evidence="1 2">
    <name type="scientific">Tanacetum coccineum</name>
    <dbReference type="NCBI Taxonomy" id="301880"/>
    <lineage>
        <taxon>Eukaryota</taxon>
        <taxon>Viridiplantae</taxon>
        <taxon>Streptophyta</taxon>
        <taxon>Embryophyta</taxon>
        <taxon>Tracheophyta</taxon>
        <taxon>Spermatophyta</taxon>
        <taxon>Magnoliopsida</taxon>
        <taxon>eudicotyledons</taxon>
        <taxon>Gunneridae</taxon>
        <taxon>Pentapetalae</taxon>
        <taxon>asterids</taxon>
        <taxon>campanulids</taxon>
        <taxon>Asterales</taxon>
        <taxon>Asteraceae</taxon>
        <taxon>Asteroideae</taxon>
        <taxon>Anthemideae</taxon>
        <taxon>Anthemidinae</taxon>
        <taxon>Tanacetum</taxon>
    </lineage>
</organism>
<keyword evidence="2" id="KW-1185">Reference proteome</keyword>
<name>A0ABQ5AAD7_9ASTR</name>
<reference evidence="1" key="1">
    <citation type="journal article" date="2022" name="Int. J. Mol. Sci.">
        <title>Draft Genome of Tanacetum Coccineum: Genomic Comparison of Closely Related Tanacetum-Family Plants.</title>
        <authorList>
            <person name="Yamashiro T."/>
            <person name="Shiraishi A."/>
            <person name="Nakayama K."/>
            <person name="Satake H."/>
        </authorList>
    </citation>
    <scope>NUCLEOTIDE SEQUENCE</scope>
</reference>
<dbReference type="EMBL" id="BQNB010012054">
    <property type="protein sequence ID" value="GJS98566.1"/>
    <property type="molecule type" value="Genomic_DNA"/>
</dbReference>
<evidence type="ECO:0000313" key="2">
    <source>
        <dbReference type="Proteomes" id="UP001151760"/>
    </source>
</evidence>
<protein>
    <submittedName>
        <fullName evidence="1">Uncharacterized protein</fullName>
    </submittedName>
</protein>
<accession>A0ABQ5AAD7</accession>
<reference evidence="1" key="2">
    <citation type="submission" date="2022-01" db="EMBL/GenBank/DDBJ databases">
        <authorList>
            <person name="Yamashiro T."/>
            <person name="Shiraishi A."/>
            <person name="Satake H."/>
            <person name="Nakayama K."/>
        </authorList>
    </citation>
    <scope>NUCLEOTIDE SEQUENCE</scope>
</reference>